<evidence type="ECO:0000256" key="4">
    <source>
        <dbReference type="ARBA" id="ARBA00022679"/>
    </source>
</evidence>
<sequence length="939" mass="106183">MATQPAELFPETQKLFLLDGMALFYRAHFALIRSHRYTSGGLCTSGVFGMANTVMDMIAREQPTHIAVAFDTPEPTQRHIDYPEYKAQRDAMPEDMSAQKPYIDRLFEAMQITAIKMPGYEADDIIGTLAHQAAKLGYRVFMVTPDKDYHQLVEENVVIYKPGRKGGEVEILGVPEVLANWDIERVDQVIDILGLMGDSSDNIPGIPGIGPKTAQKLIAQYGSVENLIAHSGELKGKQRERVEENRELAELSKRLVTIQLDVPHSLDISTFTRKPHETKELKELFMELEFDTLGKKIFGKSFSSATNRAQVVREKRETEIQATLFDEPVDEKTIRDVKHSYHTIETPEQRKELLQRLMKQGSVCFDTETTGLDPRTASLLGLAFSFAHHEAFYVVVNEGDEDGSKSEAIAILDEFRPFFESHSIKKIGHNLKYDLSVLKWHGVTVQGELFDTMLAHSMKEPEMRHGLDYLSGLYLGYKPIATEELIGPKGPEQKNMRDVPLAKLAEYACEDADVTLQVAAAIVPDIEERGVSKVCYEVECPLTPVLVDMEYEGIRLDTDALAKYSKLLDKEIEDLQARIFAQVGHQFNIDSPKQLGIVLYEELQLEENPKKTATGQYSTREAELERLSSRHEIVADVLNYRNARKLKSTYVDQLPLSVNPETLRVHTHYSQSWTATGRMQSNNPNLQTIPVRKERGREIRAAFVPRDEDHAILSADYSQIELRVMAELSGDEGMMSAFQNNEDIHTVTAAKVYKVEPEDVTREMRAKAKTVNFGIIYGISAFGLQQRLNIPRNEASELIKNYFEKYPGVQDYIDRTIAFAKEHGYVATVTGRRRYLRDINSRSRGSVAAAERLAMNSPIQGTAADMLKLAMIRVHEALQEGGFQTKMVLTVHDEIVFDMLNSEQSEVMPVIERAMKNTLEMKVPIEVEMGFGKNWLEAH</sequence>
<protein>
    <recommendedName>
        <fullName evidence="3 15">DNA polymerase I</fullName>
        <ecNumber evidence="2 15">2.7.7.7</ecNumber>
    </recommendedName>
</protein>
<dbReference type="CDD" id="cd09859">
    <property type="entry name" value="PIN_53EXO"/>
    <property type="match status" value="1"/>
</dbReference>
<evidence type="ECO:0000256" key="1">
    <source>
        <dbReference type="ARBA" id="ARBA00007705"/>
    </source>
</evidence>
<name>A0A5C5WKR8_9BACT</name>
<evidence type="ECO:0000259" key="17">
    <source>
        <dbReference type="SMART" id="SM00474"/>
    </source>
</evidence>
<comment type="function">
    <text evidence="16">In addition to polymerase activity, this DNA polymerase exhibits 3'-5' and 5'-3' exonuclease activity.</text>
</comment>
<organism evidence="20 21">
    <name type="scientific">Rubripirellula amarantea</name>
    <dbReference type="NCBI Taxonomy" id="2527999"/>
    <lineage>
        <taxon>Bacteria</taxon>
        <taxon>Pseudomonadati</taxon>
        <taxon>Planctomycetota</taxon>
        <taxon>Planctomycetia</taxon>
        <taxon>Pirellulales</taxon>
        <taxon>Pirellulaceae</taxon>
        <taxon>Rubripirellula</taxon>
    </lineage>
</organism>
<evidence type="ECO:0000256" key="3">
    <source>
        <dbReference type="ARBA" id="ARBA00020311"/>
    </source>
</evidence>
<dbReference type="InterPro" id="IPR018320">
    <property type="entry name" value="DNA_polymerase_1"/>
</dbReference>
<keyword evidence="21" id="KW-1185">Reference proteome</keyword>
<dbReference type="InterPro" id="IPR002562">
    <property type="entry name" value="3'-5'_exonuclease_dom"/>
</dbReference>
<dbReference type="Proteomes" id="UP000316598">
    <property type="component" value="Unassembled WGS sequence"/>
</dbReference>
<comment type="caution">
    <text evidence="20">The sequence shown here is derived from an EMBL/GenBank/DDBJ whole genome shotgun (WGS) entry which is preliminary data.</text>
</comment>
<accession>A0A5C5WKR8</accession>
<evidence type="ECO:0000256" key="14">
    <source>
        <dbReference type="ARBA" id="ARBA00049244"/>
    </source>
</evidence>
<evidence type="ECO:0000256" key="10">
    <source>
        <dbReference type="ARBA" id="ARBA00022839"/>
    </source>
</evidence>
<dbReference type="CDD" id="cd08637">
    <property type="entry name" value="DNA_pol_A_pol_I_C"/>
    <property type="match status" value="1"/>
</dbReference>
<dbReference type="SMART" id="SM00475">
    <property type="entry name" value="53EXOc"/>
    <property type="match status" value="1"/>
</dbReference>
<dbReference type="Gene3D" id="3.40.50.1010">
    <property type="entry name" value="5'-nuclease"/>
    <property type="match status" value="1"/>
</dbReference>
<keyword evidence="6 16" id="KW-0235">DNA replication</keyword>
<dbReference type="PANTHER" id="PTHR10133:SF27">
    <property type="entry name" value="DNA POLYMERASE NU"/>
    <property type="match status" value="1"/>
</dbReference>
<dbReference type="Pfam" id="PF01612">
    <property type="entry name" value="DNA_pol_A_exo1"/>
    <property type="match status" value="1"/>
</dbReference>
<dbReference type="PRINTS" id="PR00868">
    <property type="entry name" value="DNAPOLI"/>
</dbReference>
<evidence type="ECO:0000259" key="18">
    <source>
        <dbReference type="SMART" id="SM00475"/>
    </source>
</evidence>
<evidence type="ECO:0000256" key="2">
    <source>
        <dbReference type="ARBA" id="ARBA00012417"/>
    </source>
</evidence>
<evidence type="ECO:0000256" key="7">
    <source>
        <dbReference type="ARBA" id="ARBA00022722"/>
    </source>
</evidence>
<keyword evidence="4 16" id="KW-0808">Transferase</keyword>
<dbReference type="AlphaFoldDB" id="A0A5C5WKR8"/>
<keyword evidence="9 16" id="KW-0378">Hydrolase</keyword>
<dbReference type="GO" id="GO:0008409">
    <property type="term" value="F:5'-3' exonuclease activity"/>
    <property type="evidence" value="ECO:0007669"/>
    <property type="project" value="UniProtKB-UniRule"/>
</dbReference>
<dbReference type="InterPro" id="IPR008918">
    <property type="entry name" value="HhH2"/>
</dbReference>
<comment type="catalytic activity">
    <reaction evidence="14 16">
        <text>DNA(n) + a 2'-deoxyribonucleoside 5'-triphosphate = DNA(n+1) + diphosphate</text>
        <dbReference type="Rhea" id="RHEA:22508"/>
        <dbReference type="Rhea" id="RHEA-COMP:17339"/>
        <dbReference type="Rhea" id="RHEA-COMP:17340"/>
        <dbReference type="ChEBI" id="CHEBI:33019"/>
        <dbReference type="ChEBI" id="CHEBI:61560"/>
        <dbReference type="ChEBI" id="CHEBI:173112"/>
        <dbReference type="EC" id="2.7.7.7"/>
    </reaction>
</comment>
<feature type="domain" description="DNA-directed DNA polymerase family A palm" evidence="19">
    <location>
        <begin position="696"/>
        <end position="903"/>
    </location>
</feature>
<dbReference type="FunFam" id="1.10.150.20:FF:000003">
    <property type="entry name" value="DNA polymerase I"/>
    <property type="match status" value="1"/>
</dbReference>
<dbReference type="SMART" id="SM00474">
    <property type="entry name" value="35EXOc"/>
    <property type="match status" value="1"/>
</dbReference>
<dbReference type="EC" id="2.7.7.7" evidence="2 15"/>
<comment type="similarity">
    <text evidence="1 16">Belongs to the DNA polymerase type-A family.</text>
</comment>
<keyword evidence="10 16" id="KW-0269">Exonuclease</keyword>
<dbReference type="GO" id="GO:0006261">
    <property type="term" value="P:DNA-templated DNA replication"/>
    <property type="evidence" value="ECO:0007669"/>
    <property type="project" value="UniProtKB-UniRule"/>
</dbReference>
<evidence type="ECO:0000313" key="20">
    <source>
        <dbReference type="EMBL" id="TWT51374.1"/>
    </source>
</evidence>
<keyword evidence="13 16" id="KW-0234">DNA repair</keyword>
<dbReference type="PANTHER" id="PTHR10133">
    <property type="entry name" value="DNA POLYMERASE I"/>
    <property type="match status" value="1"/>
</dbReference>
<dbReference type="SMART" id="SM00279">
    <property type="entry name" value="HhH2"/>
    <property type="match status" value="1"/>
</dbReference>
<dbReference type="InterPro" id="IPR036397">
    <property type="entry name" value="RNaseH_sf"/>
</dbReference>
<dbReference type="CDD" id="cd09898">
    <property type="entry name" value="H3TH_53EXO"/>
    <property type="match status" value="1"/>
</dbReference>
<dbReference type="PROSITE" id="PS00447">
    <property type="entry name" value="DNA_POLYMERASE_A"/>
    <property type="match status" value="1"/>
</dbReference>
<evidence type="ECO:0000256" key="5">
    <source>
        <dbReference type="ARBA" id="ARBA00022695"/>
    </source>
</evidence>
<keyword evidence="12 16" id="KW-0238">DNA-binding</keyword>
<dbReference type="OrthoDB" id="9806424at2"/>
<dbReference type="Gene3D" id="1.20.1060.10">
    <property type="entry name" value="Taq DNA Polymerase, Chain T, domain 4"/>
    <property type="match status" value="1"/>
</dbReference>
<evidence type="ECO:0000256" key="15">
    <source>
        <dbReference type="NCBIfam" id="TIGR00593"/>
    </source>
</evidence>
<dbReference type="FunFam" id="1.10.150.20:FF:000002">
    <property type="entry name" value="DNA polymerase I"/>
    <property type="match status" value="1"/>
</dbReference>
<reference evidence="20 21" key="1">
    <citation type="submission" date="2019-02" db="EMBL/GenBank/DDBJ databases">
        <title>Deep-cultivation of Planctomycetes and their phenomic and genomic characterization uncovers novel biology.</title>
        <authorList>
            <person name="Wiegand S."/>
            <person name="Jogler M."/>
            <person name="Boedeker C."/>
            <person name="Pinto D."/>
            <person name="Vollmers J."/>
            <person name="Rivas-Marin E."/>
            <person name="Kohn T."/>
            <person name="Peeters S.H."/>
            <person name="Heuer A."/>
            <person name="Rast P."/>
            <person name="Oberbeckmann S."/>
            <person name="Bunk B."/>
            <person name="Jeske O."/>
            <person name="Meyerdierks A."/>
            <person name="Storesund J.E."/>
            <person name="Kallscheuer N."/>
            <person name="Luecker S."/>
            <person name="Lage O.M."/>
            <person name="Pohl T."/>
            <person name="Merkel B.J."/>
            <person name="Hornburger P."/>
            <person name="Mueller R.-W."/>
            <person name="Bruemmer F."/>
            <person name="Labrenz M."/>
            <person name="Spormann A.M."/>
            <person name="Op Den Camp H."/>
            <person name="Overmann J."/>
            <person name="Amann R."/>
            <person name="Jetten M.S.M."/>
            <person name="Mascher T."/>
            <person name="Medema M.H."/>
            <person name="Devos D.P."/>
            <person name="Kaster A.-K."/>
            <person name="Ovreas L."/>
            <person name="Rohde M."/>
            <person name="Galperin M.Y."/>
            <person name="Jogler C."/>
        </authorList>
    </citation>
    <scope>NUCLEOTIDE SEQUENCE [LARGE SCALE GENOMIC DNA]</scope>
    <source>
        <strain evidence="20 21">Pla22</strain>
    </source>
</reference>
<dbReference type="InterPro" id="IPR002298">
    <property type="entry name" value="DNA_polymerase_A"/>
</dbReference>
<evidence type="ECO:0000256" key="9">
    <source>
        <dbReference type="ARBA" id="ARBA00022801"/>
    </source>
</evidence>
<keyword evidence="5 16" id="KW-0548">Nucleotidyltransferase</keyword>
<dbReference type="EMBL" id="SJPI01000002">
    <property type="protein sequence ID" value="TWT51374.1"/>
    <property type="molecule type" value="Genomic_DNA"/>
</dbReference>
<evidence type="ECO:0000313" key="21">
    <source>
        <dbReference type="Proteomes" id="UP000316598"/>
    </source>
</evidence>
<dbReference type="SUPFAM" id="SSF88723">
    <property type="entry name" value="PIN domain-like"/>
    <property type="match status" value="1"/>
</dbReference>
<evidence type="ECO:0000259" key="19">
    <source>
        <dbReference type="SMART" id="SM00482"/>
    </source>
</evidence>
<dbReference type="SUPFAM" id="SSF47807">
    <property type="entry name" value="5' to 3' exonuclease, C-terminal subdomain"/>
    <property type="match status" value="1"/>
</dbReference>
<dbReference type="InterPro" id="IPR043502">
    <property type="entry name" value="DNA/RNA_pol_sf"/>
</dbReference>
<gene>
    <name evidence="16 20" type="primary">polA</name>
    <name evidence="20" type="ORF">Pla22_41510</name>
</gene>
<dbReference type="GO" id="GO:0008408">
    <property type="term" value="F:3'-5' exonuclease activity"/>
    <property type="evidence" value="ECO:0007669"/>
    <property type="project" value="UniProtKB-UniRule"/>
</dbReference>
<dbReference type="InterPro" id="IPR029060">
    <property type="entry name" value="PIN-like_dom_sf"/>
</dbReference>
<evidence type="ECO:0000256" key="13">
    <source>
        <dbReference type="ARBA" id="ARBA00023204"/>
    </source>
</evidence>
<dbReference type="SUPFAM" id="SSF56672">
    <property type="entry name" value="DNA/RNA polymerases"/>
    <property type="match status" value="1"/>
</dbReference>
<dbReference type="InterPro" id="IPR020045">
    <property type="entry name" value="DNA_polI_H3TH"/>
</dbReference>
<dbReference type="Pfam" id="PF01367">
    <property type="entry name" value="5_3_exonuc"/>
    <property type="match status" value="1"/>
</dbReference>
<evidence type="ECO:0000256" key="12">
    <source>
        <dbReference type="ARBA" id="ARBA00023125"/>
    </source>
</evidence>
<dbReference type="GO" id="GO:0006302">
    <property type="term" value="P:double-strand break repair"/>
    <property type="evidence" value="ECO:0007669"/>
    <property type="project" value="TreeGrafter"/>
</dbReference>
<dbReference type="InterPro" id="IPR002421">
    <property type="entry name" value="5-3_exonuclease"/>
</dbReference>
<feature type="domain" description="3'-5' exonuclease" evidence="17">
    <location>
        <begin position="341"/>
        <end position="527"/>
    </location>
</feature>
<dbReference type="InterPro" id="IPR012337">
    <property type="entry name" value="RNaseH-like_sf"/>
</dbReference>
<dbReference type="GO" id="GO:0003887">
    <property type="term" value="F:DNA-directed DNA polymerase activity"/>
    <property type="evidence" value="ECO:0007669"/>
    <property type="project" value="UniProtKB-UniRule"/>
</dbReference>
<feature type="domain" description="5'-3' exonuclease" evidence="18">
    <location>
        <begin position="13"/>
        <end position="274"/>
    </location>
</feature>
<dbReference type="InterPro" id="IPR001098">
    <property type="entry name" value="DNA-dir_DNA_pol_A_palm_dom"/>
</dbReference>
<evidence type="ECO:0000256" key="11">
    <source>
        <dbReference type="ARBA" id="ARBA00022932"/>
    </source>
</evidence>
<dbReference type="InterPro" id="IPR019760">
    <property type="entry name" value="DNA-dir_DNA_pol_A_CS"/>
</dbReference>
<dbReference type="NCBIfam" id="NF004397">
    <property type="entry name" value="PRK05755.1"/>
    <property type="match status" value="1"/>
</dbReference>
<dbReference type="CDD" id="cd06139">
    <property type="entry name" value="DNA_polA_I_Ecoli_like_exo"/>
    <property type="match status" value="1"/>
</dbReference>
<dbReference type="Pfam" id="PF02739">
    <property type="entry name" value="5_3_exonuc_N"/>
    <property type="match status" value="1"/>
</dbReference>
<evidence type="ECO:0000256" key="8">
    <source>
        <dbReference type="ARBA" id="ARBA00022763"/>
    </source>
</evidence>
<keyword evidence="7" id="KW-0540">Nuclease</keyword>
<dbReference type="Pfam" id="PF00476">
    <property type="entry name" value="DNA_pol_A"/>
    <property type="match status" value="1"/>
</dbReference>
<dbReference type="SMART" id="SM00482">
    <property type="entry name" value="POLAc"/>
    <property type="match status" value="1"/>
</dbReference>
<dbReference type="Gene3D" id="3.30.420.10">
    <property type="entry name" value="Ribonuclease H-like superfamily/Ribonuclease H"/>
    <property type="match status" value="1"/>
</dbReference>
<dbReference type="Gene3D" id="1.10.150.20">
    <property type="entry name" value="5' to 3' exonuclease, C-terminal subdomain"/>
    <property type="match status" value="2"/>
</dbReference>
<dbReference type="RefSeq" id="WP_146516438.1">
    <property type="nucleotide sequence ID" value="NZ_SJPI01000002.1"/>
</dbReference>
<dbReference type="InterPro" id="IPR036279">
    <property type="entry name" value="5-3_exonuclease_C_sf"/>
</dbReference>
<dbReference type="InterPro" id="IPR020046">
    <property type="entry name" value="5-3_exonucl_a-hlix_arch_N"/>
</dbReference>
<dbReference type="FunFam" id="1.20.1060.10:FF:000001">
    <property type="entry name" value="DNA polymerase I"/>
    <property type="match status" value="1"/>
</dbReference>
<dbReference type="GO" id="GO:0003677">
    <property type="term" value="F:DNA binding"/>
    <property type="evidence" value="ECO:0007669"/>
    <property type="project" value="UniProtKB-UniRule"/>
</dbReference>
<keyword evidence="8 16" id="KW-0227">DNA damage</keyword>
<dbReference type="SUPFAM" id="SSF53098">
    <property type="entry name" value="Ribonuclease H-like"/>
    <property type="match status" value="1"/>
</dbReference>
<evidence type="ECO:0000256" key="16">
    <source>
        <dbReference type="RuleBase" id="RU004460"/>
    </source>
</evidence>
<dbReference type="NCBIfam" id="TIGR00593">
    <property type="entry name" value="pola"/>
    <property type="match status" value="1"/>
</dbReference>
<keyword evidence="11 16" id="KW-0239">DNA-directed DNA polymerase</keyword>
<proteinExistence type="inferred from homology"/>
<evidence type="ECO:0000256" key="6">
    <source>
        <dbReference type="ARBA" id="ARBA00022705"/>
    </source>
</evidence>
<dbReference type="Gene3D" id="3.30.70.370">
    <property type="match status" value="1"/>
</dbReference>